<evidence type="ECO:0000313" key="7">
    <source>
        <dbReference type="Proteomes" id="UP000239522"/>
    </source>
</evidence>
<dbReference type="InterPro" id="IPR041371">
    <property type="entry name" value="GH92_N"/>
</dbReference>
<dbReference type="Pfam" id="PF17678">
    <property type="entry name" value="Glyco_hydro_92N"/>
    <property type="match status" value="1"/>
</dbReference>
<dbReference type="InterPro" id="IPR005887">
    <property type="entry name" value="GH92_a_mannosidase_put"/>
</dbReference>
<gene>
    <name evidence="6" type="ORF">BST83_03865</name>
</gene>
<dbReference type="GO" id="GO:0006516">
    <property type="term" value="P:glycoprotein catabolic process"/>
    <property type="evidence" value="ECO:0007669"/>
    <property type="project" value="TreeGrafter"/>
</dbReference>
<dbReference type="NCBIfam" id="TIGR01180">
    <property type="entry name" value="aman2_put"/>
    <property type="match status" value="1"/>
</dbReference>
<dbReference type="RefSeq" id="WP_104808659.1">
    <property type="nucleotide sequence ID" value="NZ_MQUA01000013.1"/>
</dbReference>
<comment type="subunit">
    <text evidence="2">Monomer.</text>
</comment>
<dbReference type="InterPro" id="IPR050883">
    <property type="entry name" value="PNGase"/>
</dbReference>
<evidence type="ECO:0000259" key="5">
    <source>
        <dbReference type="Pfam" id="PF17678"/>
    </source>
</evidence>
<sequence length="811" mass="92482">MKAIFFLFFLGFAISGCESPKTHDLKESPVDLVNPLVDAANSRWFFFNSATRPFGMVNLSPDNILSGAWGSGYRYNTDTIRTFSHVHAWQLSGIPVMPISGDFNGSMGPEVYKSKFSHDKEVVKAGYHKVELEKYGIQVELTSTKRVGFHRYTFPKSKQNHIVIDLAIELGPSETESGFIKRISDTELEGYAVMASTRRRPKPVEVYYVIQFDKPFSTLKAWQDGIENDVYDSIKGHGIRGYVTFESLNREVRQMKVGLSYVSSEQARKNLNQELPHWDFESIVDESRNEWNDILSKIEVKGGNKEERSRFYTDLWHALQGRRIISDVDGMYCDRTGDSKKIKQIPLDSNNKPLFNHYNSDSFWGAQWTLNTLWHLVYPKISEEFIQSMLLMYKDGGLIPRGPSGGNYTYVMTGATSTPFIISAYMKGIRNFDIKLAYEGMRKNHFPGGLMSKAGYEHNTFIGGGLEHYIKKGYIPYPLPESNYPKDKIYGSHQDGAGQTLEYAYQDWSLAQMAKSLDKNDDYNLFSERSNNYKNLFDSKIGWMRVRTPDRSWQEPFDGLMYNHGWVEANAVQSTWFVPHDVDGLIQLMGGRQNFNDKLNRSFEVSSQYDFKSSEHGDRTGVTGNNLKQGGKIEKEKEEPYLNYGNQPSMQAAYLFNYSGSPWLTQYWAREVIEKVYSGVSPFQGYSGDEDQGLMGALSVLMKMGIFSMRGGTAIEPVYEISSPIFNEIVIHLDENYFPGKSFVIQSVNNSKENRYIQSASLNGDNLSKPWFFHKELIKGGVLKLEMGDKPNKNWGNAEEDVPPSMSNELK</sequence>
<keyword evidence="7" id="KW-1185">Reference proteome</keyword>
<dbReference type="OrthoDB" id="9804511at2"/>
<dbReference type="Gene3D" id="1.20.1610.10">
    <property type="entry name" value="alpha-1,2-mannosidases domains"/>
    <property type="match status" value="1"/>
</dbReference>
<dbReference type="GO" id="GO:0005829">
    <property type="term" value="C:cytosol"/>
    <property type="evidence" value="ECO:0007669"/>
    <property type="project" value="TreeGrafter"/>
</dbReference>
<evidence type="ECO:0000256" key="1">
    <source>
        <dbReference type="ARBA" id="ARBA00001913"/>
    </source>
</evidence>
<evidence type="ECO:0000256" key="2">
    <source>
        <dbReference type="ARBA" id="ARBA00011245"/>
    </source>
</evidence>
<organism evidence="6 7">
    <name type="scientific">Polaribacter filamentus</name>
    <dbReference type="NCBI Taxonomy" id="53483"/>
    <lineage>
        <taxon>Bacteria</taxon>
        <taxon>Pseudomonadati</taxon>
        <taxon>Bacteroidota</taxon>
        <taxon>Flavobacteriia</taxon>
        <taxon>Flavobacteriales</taxon>
        <taxon>Flavobacteriaceae</taxon>
    </lineage>
</organism>
<feature type="domain" description="Glycosyl hydrolase family 92 N-terminal" evidence="5">
    <location>
        <begin position="32"/>
        <end position="260"/>
    </location>
</feature>
<dbReference type="EMBL" id="MQUA01000013">
    <property type="protein sequence ID" value="PQB06408.1"/>
    <property type="molecule type" value="Genomic_DNA"/>
</dbReference>
<reference evidence="6 7" key="1">
    <citation type="submission" date="2016-11" db="EMBL/GenBank/DDBJ databases">
        <title>Trade-off between light-utilization and light-protection in marine flavobacteria.</title>
        <authorList>
            <person name="Kumagai Y."/>
        </authorList>
    </citation>
    <scope>NUCLEOTIDE SEQUENCE [LARGE SCALE GENOMIC DNA]</scope>
    <source>
        <strain evidence="6 7">ATCC 700397</strain>
    </source>
</reference>
<dbReference type="Gene3D" id="2.70.98.10">
    <property type="match status" value="1"/>
</dbReference>
<accession>A0A2S7KV39</accession>
<dbReference type="GO" id="GO:0030246">
    <property type="term" value="F:carbohydrate binding"/>
    <property type="evidence" value="ECO:0007669"/>
    <property type="project" value="InterPro"/>
</dbReference>
<dbReference type="PANTHER" id="PTHR12143">
    <property type="entry name" value="PEPTIDE N-GLYCANASE PNGASE -RELATED"/>
    <property type="match status" value="1"/>
</dbReference>
<evidence type="ECO:0000313" key="6">
    <source>
        <dbReference type="EMBL" id="PQB06408.1"/>
    </source>
</evidence>
<dbReference type="InterPro" id="IPR008928">
    <property type="entry name" value="6-hairpin_glycosidase_sf"/>
</dbReference>
<feature type="domain" description="Glycosyl hydrolase family 92" evidence="4">
    <location>
        <begin position="266"/>
        <end position="789"/>
    </location>
</feature>
<proteinExistence type="predicted"/>
<dbReference type="FunFam" id="3.30.2080.10:FF:000001">
    <property type="entry name" value="Alpha-1,2-mannosidase subfamily"/>
    <property type="match status" value="1"/>
</dbReference>
<comment type="cofactor">
    <cofactor evidence="1">
        <name>Ca(2+)</name>
        <dbReference type="ChEBI" id="CHEBI:29108"/>
    </cofactor>
</comment>
<dbReference type="Proteomes" id="UP000239522">
    <property type="component" value="Unassembled WGS sequence"/>
</dbReference>
<evidence type="ECO:0000259" key="4">
    <source>
        <dbReference type="Pfam" id="PF07971"/>
    </source>
</evidence>
<protein>
    <submittedName>
        <fullName evidence="6">Alpha-mannosidase</fullName>
    </submittedName>
</protein>
<dbReference type="PANTHER" id="PTHR12143:SF39">
    <property type="entry name" value="SECRETED PROTEIN"/>
    <property type="match status" value="1"/>
</dbReference>
<dbReference type="GO" id="GO:0005975">
    <property type="term" value="P:carbohydrate metabolic process"/>
    <property type="evidence" value="ECO:0007669"/>
    <property type="project" value="InterPro"/>
</dbReference>
<evidence type="ECO:0000256" key="3">
    <source>
        <dbReference type="ARBA" id="ARBA00022837"/>
    </source>
</evidence>
<dbReference type="Pfam" id="PF07971">
    <property type="entry name" value="Glyco_hydro_92"/>
    <property type="match status" value="1"/>
</dbReference>
<comment type="caution">
    <text evidence="6">The sequence shown here is derived from an EMBL/GenBank/DDBJ whole genome shotgun (WGS) entry which is preliminary data.</text>
</comment>
<name>A0A2S7KV39_9FLAO</name>
<dbReference type="PROSITE" id="PS51257">
    <property type="entry name" value="PROKAR_LIPOPROTEIN"/>
    <property type="match status" value="1"/>
</dbReference>
<dbReference type="AlphaFoldDB" id="A0A2S7KV39"/>
<dbReference type="SUPFAM" id="SSF48208">
    <property type="entry name" value="Six-hairpin glycosidases"/>
    <property type="match status" value="1"/>
</dbReference>
<dbReference type="Gene3D" id="3.30.2080.10">
    <property type="entry name" value="GH92 mannosidase domain"/>
    <property type="match status" value="1"/>
</dbReference>
<dbReference type="GO" id="GO:0000224">
    <property type="term" value="F:peptide-N4-(N-acetyl-beta-glucosaminyl)asparagine amidase activity"/>
    <property type="evidence" value="ECO:0007669"/>
    <property type="project" value="TreeGrafter"/>
</dbReference>
<dbReference type="Gene3D" id="1.20.1050.60">
    <property type="entry name" value="alpha-1,2-mannosidase"/>
    <property type="match status" value="1"/>
</dbReference>
<dbReference type="InterPro" id="IPR014718">
    <property type="entry name" value="GH-type_carb-bd"/>
</dbReference>
<dbReference type="InterPro" id="IPR012939">
    <property type="entry name" value="Glyco_hydro_92"/>
</dbReference>
<keyword evidence="3" id="KW-0106">Calcium</keyword>